<organism evidence="2 3">
    <name type="scientific">Algibacter agarivorans</name>
    <dbReference type="NCBI Taxonomy" id="1109741"/>
    <lineage>
        <taxon>Bacteria</taxon>
        <taxon>Pseudomonadati</taxon>
        <taxon>Bacteroidota</taxon>
        <taxon>Flavobacteriia</taxon>
        <taxon>Flavobacteriales</taxon>
        <taxon>Flavobacteriaceae</taxon>
        <taxon>Algibacter</taxon>
    </lineage>
</organism>
<keyword evidence="1" id="KW-0812">Transmembrane</keyword>
<keyword evidence="1" id="KW-0472">Membrane</keyword>
<keyword evidence="1" id="KW-1133">Transmembrane helix</keyword>
<gene>
    <name evidence="2" type="ORF">GCM10023314_24330</name>
</gene>
<evidence type="ECO:0000313" key="2">
    <source>
        <dbReference type="EMBL" id="GAA4950085.1"/>
    </source>
</evidence>
<evidence type="ECO:0000256" key="1">
    <source>
        <dbReference type="SAM" id="Phobius"/>
    </source>
</evidence>
<comment type="caution">
    <text evidence="2">The sequence shown here is derived from an EMBL/GenBank/DDBJ whole genome shotgun (WGS) entry which is preliminary data.</text>
</comment>
<dbReference type="Proteomes" id="UP001501302">
    <property type="component" value="Unassembled WGS sequence"/>
</dbReference>
<proteinExistence type="predicted"/>
<dbReference type="EMBL" id="BAABJJ010000035">
    <property type="protein sequence ID" value="GAA4950085.1"/>
    <property type="molecule type" value="Genomic_DNA"/>
</dbReference>
<reference evidence="3" key="1">
    <citation type="journal article" date="2019" name="Int. J. Syst. Evol. Microbiol.">
        <title>The Global Catalogue of Microorganisms (GCM) 10K type strain sequencing project: providing services to taxonomists for standard genome sequencing and annotation.</title>
        <authorList>
            <consortium name="The Broad Institute Genomics Platform"/>
            <consortium name="The Broad Institute Genome Sequencing Center for Infectious Disease"/>
            <person name="Wu L."/>
            <person name="Ma J."/>
        </authorList>
    </citation>
    <scope>NUCLEOTIDE SEQUENCE [LARGE SCALE GENOMIC DNA]</scope>
    <source>
        <strain evidence="3">JCM 18285</strain>
    </source>
</reference>
<accession>A0ABP9GQW7</accession>
<feature type="transmembrane region" description="Helical" evidence="1">
    <location>
        <begin position="92"/>
        <end position="113"/>
    </location>
</feature>
<evidence type="ECO:0000313" key="3">
    <source>
        <dbReference type="Proteomes" id="UP001501302"/>
    </source>
</evidence>
<protein>
    <submittedName>
        <fullName evidence="2">Uncharacterized protein</fullName>
    </submittedName>
</protein>
<name>A0ABP9GQW7_9FLAO</name>
<keyword evidence="3" id="KW-1185">Reference proteome</keyword>
<sequence>MSEKLIDIKEVALKNNCPECYSTDGLRLMFKQKIVETKFHKSITSEINHEIACKTCNSIIYPVQWTDDIERVFEYQKKAFVPKKSSTFLKKASWIVIIGTLMLIAILIFLIFYTEL</sequence>
<dbReference type="RefSeq" id="WP_345192401.1">
    <property type="nucleotide sequence ID" value="NZ_BAABJJ010000035.1"/>
</dbReference>